<dbReference type="InterPro" id="IPR052533">
    <property type="entry name" value="WalJ/YycJ-like"/>
</dbReference>
<gene>
    <name evidence="2" type="ORF">E5L68_013270</name>
</gene>
<accession>A0ABW9JJD0</accession>
<reference evidence="2 3" key="1">
    <citation type="submission" date="2024-12" db="EMBL/GenBank/DDBJ databases">
        <authorList>
            <person name="Hu S."/>
        </authorList>
    </citation>
    <scope>NUCLEOTIDE SEQUENCE [LARGE SCALE GENOMIC DNA]</scope>
    <source>
        <strain evidence="2 3">P-25</strain>
    </source>
</reference>
<dbReference type="InterPro" id="IPR036866">
    <property type="entry name" value="RibonucZ/Hydroxyglut_hydro"/>
</dbReference>
<sequence>MKKSFKSRTLYYMSLFTTSLNTGSNGNCFYIGNDDDAVLIDAGLSCKETEIRLARLGLSMQKVRAIFISHEHSDHIRGLPVLAKKHQLPIYITEKTRLSGKQLLPEHLVYTFCSALPVNIGSLQIIAFTKLHDAAEPHSFTVAYNEIKIGVFTDIGDHCENLIHHFKQCHAIFLEANYCDEMLQKGNYPYFLKRRISGGNGHLSNQKALELFINHRPAFMSHLFLSHLSRENNCPELVRSLFTKVADGVEIIVASRLQETPVYQIGLNKTKVALAE</sequence>
<organism evidence="2 3">
    <name type="scientific">Pedobacter helvus</name>
    <dbReference type="NCBI Taxonomy" id="2563444"/>
    <lineage>
        <taxon>Bacteria</taxon>
        <taxon>Pseudomonadati</taxon>
        <taxon>Bacteroidota</taxon>
        <taxon>Sphingobacteriia</taxon>
        <taxon>Sphingobacteriales</taxon>
        <taxon>Sphingobacteriaceae</taxon>
        <taxon>Pedobacter</taxon>
    </lineage>
</organism>
<proteinExistence type="predicted"/>
<dbReference type="RefSeq" id="WP_409142224.1">
    <property type="nucleotide sequence ID" value="NZ_SRMP02000023.1"/>
</dbReference>
<comment type="caution">
    <text evidence="2">The sequence shown here is derived from an EMBL/GenBank/DDBJ whole genome shotgun (WGS) entry which is preliminary data.</text>
</comment>
<evidence type="ECO:0000313" key="3">
    <source>
        <dbReference type="Proteomes" id="UP001517367"/>
    </source>
</evidence>
<dbReference type="Pfam" id="PF00753">
    <property type="entry name" value="Lactamase_B"/>
    <property type="match status" value="1"/>
</dbReference>
<dbReference type="PANTHER" id="PTHR47619:SF1">
    <property type="entry name" value="EXODEOXYRIBONUCLEASE WALJ"/>
    <property type="match status" value="1"/>
</dbReference>
<name>A0ABW9JJD0_9SPHI</name>
<dbReference type="Gene3D" id="3.60.15.10">
    <property type="entry name" value="Ribonuclease Z/Hydroxyacylglutathione hydrolase-like"/>
    <property type="match status" value="1"/>
</dbReference>
<dbReference type="PANTHER" id="PTHR47619">
    <property type="entry name" value="METALLO-HYDROLASE YYCJ-RELATED"/>
    <property type="match status" value="1"/>
</dbReference>
<dbReference type="InterPro" id="IPR001279">
    <property type="entry name" value="Metallo-B-lactamas"/>
</dbReference>
<keyword evidence="3" id="KW-1185">Reference proteome</keyword>
<dbReference type="SUPFAM" id="SSF56281">
    <property type="entry name" value="Metallo-hydrolase/oxidoreductase"/>
    <property type="match status" value="1"/>
</dbReference>
<feature type="domain" description="Metallo-beta-lactamase" evidence="1">
    <location>
        <begin position="25"/>
        <end position="193"/>
    </location>
</feature>
<dbReference type="SMART" id="SM00849">
    <property type="entry name" value="Lactamase_B"/>
    <property type="match status" value="1"/>
</dbReference>
<evidence type="ECO:0000259" key="1">
    <source>
        <dbReference type="SMART" id="SM00849"/>
    </source>
</evidence>
<dbReference type="EMBL" id="SRMP02000023">
    <property type="protein sequence ID" value="MFN0292370.1"/>
    <property type="molecule type" value="Genomic_DNA"/>
</dbReference>
<dbReference type="Proteomes" id="UP001517367">
    <property type="component" value="Unassembled WGS sequence"/>
</dbReference>
<protein>
    <submittedName>
        <fullName evidence="2">MBL fold metallo-hydrolase</fullName>
    </submittedName>
</protein>
<evidence type="ECO:0000313" key="2">
    <source>
        <dbReference type="EMBL" id="MFN0292370.1"/>
    </source>
</evidence>